<evidence type="ECO:0008006" key="4">
    <source>
        <dbReference type="Google" id="ProtNLM"/>
    </source>
</evidence>
<dbReference type="OrthoDB" id="6384087at2"/>
<dbReference type="Proteomes" id="UP000198773">
    <property type="component" value="Unassembled WGS sequence"/>
</dbReference>
<dbReference type="SUPFAM" id="SSF56925">
    <property type="entry name" value="OMPA-like"/>
    <property type="match status" value="1"/>
</dbReference>
<name>A0A1H4DBD5_ALKAM</name>
<dbReference type="RefSeq" id="WP_091342928.1">
    <property type="nucleotide sequence ID" value="NZ_FNRM01000005.1"/>
</dbReference>
<sequence>MRFPLVVSAVATALSFSSVAGDWPGHRFVEASFLSFEDKFEDERNDYSGYGLKGSFLINQHLFIAGEYSRVEDTVRFFDGYDNYRVYNRAIGLGVITPVAPNTVLDLAGYFGSYRLEDKIVEGNVIFLDRDKYDYLKAEATLRSMITPQVELYGRLGYEFLDEPRLVDKNQFTQAVGLHYFVSRNLSFLAEFERGDFLGGTYTQGRLGARFSF</sequence>
<feature type="signal peptide" evidence="1">
    <location>
        <begin position="1"/>
        <end position="20"/>
    </location>
</feature>
<organism evidence="2 3">
    <name type="scientific">Alkalimonas amylolytica</name>
    <dbReference type="NCBI Taxonomy" id="152573"/>
    <lineage>
        <taxon>Bacteria</taxon>
        <taxon>Pseudomonadati</taxon>
        <taxon>Pseudomonadota</taxon>
        <taxon>Gammaproteobacteria</taxon>
        <taxon>Alkalimonas</taxon>
    </lineage>
</organism>
<proteinExistence type="predicted"/>
<dbReference type="EMBL" id="FNRM01000005">
    <property type="protein sequence ID" value="SEA69729.1"/>
    <property type="molecule type" value="Genomic_DNA"/>
</dbReference>
<evidence type="ECO:0000313" key="2">
    <source>
        <dbReference type="EMBL" id="SEA69729.1"/>
    </source>
</evidence>
<accession>A0A1H4DBD5</accession>
<keyword evidence="1" id="KW-0732">Signal</keyword>
<dbReference type="AlphaFoldDB" id="A0A1H4DBD5"/>
<evidence type="ECO:0000313" key="3">
    <source>
        <dbReference type="Proteomes" id="UP000198773"/>
    </source>
</evidence>
<reference evidence="2 3" key="1">
    <citation type="submission" date="2016-10" db="EMBL/GenBank/DDBJ databases">
        <authorList>
            <person name="de Groot N.N."/>
        </authorList>
    </citation>
    <scope>NUCLEOTIDE SEQUENCE [LARGE SCALE GENOMIC DNA]</scope>
    <source>
        <strain evidence="2 3">CGMCC 1.3430</strain>
    </source>
</reference>
<protein>
    <recommendedName>
        <fullName evidence="4">Outer membrane protein beta-barrel domain-containing protein</fullName>
    </recommendedName>
</protein>
<evidence type="ECO:0000256" key="1">
    <source>
        <dbReference type="SAM" id="SignalP"/>
    </source>
</evidence>
<feature type="chain" id="PRO_5011633482" description="Outer membrane protein beta-barrel domain-containing protein" evidence="1">
    <location>
        <begin position="21"/>
        <end position="213"/>
    </location>
</feature>
<gene>
    <name evidence="2" type="ORF">SAMN04488051_105154</name>
</gene>
<dbReference type="STRING" id="152573.SAMN04488051_105154"/>
<dbReference type="InterPro" id="IPR011250">
    <property type="entry name" value="OMP/PagP_B-barrel"/>
</dbReference>
<keyword evidence="3" id="KW-1185">Reference proteome</keyword>